<gene>
    <name evidence="6 8" type="primary">rplU</name>
    <name evidence="8" type="ORF">J3A84_12100</name>
</gene>
<evidence type="ECO:0000256" key="2">
    <source>
        <dbReference type="ARBA" id="ARBA00022730"/>
    </source>
</evidence>
<dbReference type="InterPro" id="IPR036164">
    <property type="entry name" value="bL21-like_sf"/>
</dbReference>
<evidence type="ECO:0000256" key="6">
    <source>
        <dbReference type="HAMAP-Rule" id="MF_01363"/>
    </source>
</evidence>
<dbReference type="NCBIfam" id="TIGR00061">
    <property type="entry name" value="L21"/>
    <property type="match status" value="1"/>
</dbReference>
<dbReference type="Proteomes" id="UP000664218">
    <property type="component" value="Unassembled WGS sequence"/>
</dbReference>
<reference evidence="8" key="1">
    <citation type="submission" date="2021-03" db="EMBL/GenBank/DDBJ databases">
        <title>Proteiniclasticum marinus sp. nov., isolated from tidal flat sediment.</title>
        <authorList>
            <person name="Namirimu T."/>
            <person name="Yang J.-A."/>
            <person name="Yang S.-H."/>
            <person name="Kim Y.-J."/>
            <person name="Kwon K.K."/>
        </authorList>
    </citation>
    <scope>NUCLEOTIDE SEQUENCE</scope>
    <source>
        <strain evidence="8">SCR006</strain>
    </source>
</reference>
<dbReference type="PANTHER" id="PTHR21349:SF0">
    <property type="entry name" value="LARGE RIBOSOMAL SUBUNIT PROTEIN BL21M"/>
    <property type="match status" value="1"/>
</dbReference>
<keyword evidence="5 6" id="KW-0687">Ribonucleoprotein</keyword>
<evidence type="ECO:0000256" key="7">
    <source>
        <dbReference type="RuleBase" id="RU000562"/>
    </source>
</evidence>
<proteinExistence type="inferred from homology"/>
<comment type="similarity">
    <text evidence="1 6 7">Belongs to the bacterial ribosomal protein bL21 family.</text>
</comment>
<protein>
    <recommendedName>
        <fullName evidence="6">Large ribosomal subunit protein bL21</fullName>
    </recommendedName>
</protein>
<dbReference type="GO" id="GO:0019843">
    <property type="term" value="F:rRNA binding"/>
    <property type="evidence" value="ECO:0007669"/>
    <property type="project" value="UniProtKB-UniRule"/>
</dbReference>
<dbReference type="GO" id="GO:0006412">
    <property type="term" value="P:translation"/>
    <property type="evidence" value="ECO:0007669"/>
    <property type="project" value="UniProtKB-UniRule"/>
</dbReference>
<dbReference type="InterPro" id="IPR028909">
    <property type="entry name" value="bL21-like"/>
</dbReference>
<dbReference type="SUPFAM" id="SSF141091">
    <property type="entry name" value="L21p-like"/>
    <property type="match status" value="1"/>
</dbReference>
<comment type="subunit">
    <text evidence="6">Part of the 50S ribosomal subunit. Contacts protein L20.</text>
</comment>
<dbReference type="GO" id="GO:0005840">
    <property type="term" value="C:ribosome"/>
    <property type="evidence" value="ECO:0007669"/>
    <property type="project" value="UniProtKB-KW"/>
</dbReference>
<evidence type="ECO:0000313" key="9">
    <source>
        <dbReference type="Proteomes" id="UP000664218"/>
    </source>
</evidence>
<dbReference type="InterPro" id="IPR018258">
    <property type="entry name" value="Ribosomal_bL21_CS"/>
</dbReference>
<evidence type="ECO:0000256" key="3">
    <source>
        <dbReference type="ARBA" id="ARBA00022884"/>
    </source>
</evidence>
<evidence type="ECO:0000256" key="1">
    <source>
        <dbReference type="ARBA" id="ARBA00008563"/>
    </source>
</evidence>
<evidence type="ECO:0000256" key="4">
    <source>
        <dbReference type="ARBA" id="ARBA00022980"/>
    </source>
</evidence>
<keyword evidence="3 6" id="KW-0694">RNA-binding</keyword>
<dbReference type="Pfam" id="PF00829">
    <property type="entry name" value="Ribosomal_L21p"/>
    <property type="match status" value="1"/>
</dbReference>
<keyword evidence="9" id="KW-1185">Reference proteome</keyword>
<name>A0A939H7K6_9CLOT</name>
<dbReference type="GO" id="GO:0003735">
    <property type="term" value="F:structural constituent of ribosome"/>
    <property type="evidence" value="ECO:0007669"/>
    <property type="project" value="InterPro"/>
</dbReference>
<evidence type="ECO:0000313" key="8">
    <source>
        <dbReference type="EMBL" id="MBO1265772.1"/>
    </source>
</evidence>
<dbReference type="InterPro" id="IPR001787">
    <property type="entry name" value="Ribosomal_bL21"/>
</dbReference>
<organism evidence="8 9">
    <name type="scientific">Proteiniclasticum aestuarii</name>
    <dbReference type="NCBI Taxonomy" id="2817862"/>
    <lineage>
        <taxon>Bacteria</taxon>
        <taxon>Bacillati</taxon>
        <taxon>Bacillota</taxon>
        <taxon>Clostridia</taxon>
        <taxon>Eubacteriales</taxon>
        <taxon>Clostridiaceae</taxon>
        <taxon>Proteiniclasticum</taxon>
    </lineage>
</organism>
<dbReference type="AlphaFoldDB" id="A0A939H7K6"/>
<dbReference type="RefSeq" id="WP_207600294.1">
    <property type="nucleotide sequence ID" value="NZ_JAFNJU010000009.1"/>
</dbReference>
<keyword evidence="2 6" id="KW-0699">rRNA-binding</keyword>
<dbReference type="GO" id="GO:1990904">
    <property type="term" value="C:ribonucleoprotein complex"/>
    <property type="evidence" value="ECO:0007669"/>
    <property type="project" value="UniProtKB-KW"/>
</dbReference>
<dbReference type="GO" id="GO:0005737">
    <property type="term" value="C:cytoplasm"/>
    <property type="evidence" value="ECO:0007669"/>
    <property type="project" value="UniProtKB-ARBA"/>
</dbReference>
<comment type="function">
    <text evidence="6 7">This protein binds to 23S rRNA in the presence of protein L20.</text>
</comment>
<dbReference type="HAMAP" id="MF_01363">
    <property type="entry name" value="Ribosomal_bL21"/>
    <property type="match status" value="1"/>
</dbReference>
<accession>A0A939H7K6</accession>
<sequence>MFAIINTGGKQYKVSEGDLLKVEKISADVDSTVELTDVLAVSNGEGELTIGNPAVEGAKVTAKVIAHGKSKKVVVFKFKPKKDFRKKQGHRQPFTKILIEKIEA</sequence>
<evidence type="ECO:0000256" key="5">
    <source>
        <dbReference type="ARBA" id="ARBA00023274"/>
    </source>
</evidence>
<dbReference type="PROSITE" id="PS01169">
    <property type="entry name" value="RIBOSOMAL_L21"/>
    <property type="match status" value="1"/>
</dbReference>
<dbReference type="PANTHER" id="PTHR21349">
    <property type="entry name" value="50S RIBOSOMAL PROTEIN L21"/>
    <property type="match status" value="1"/>
</dbReference>
<dbReference type="EMBL" id="JAFNJU010000009">
    <property type="protein sequence ID" value="MBO1265772.1"/>
    <property type="molecule type" value="Genomic_DNA"/>
</dbReference>
<keyword evidence="4 6" id="KW-0689">Ribosomal protein</keyword>
<comment type="caution">
    <text evidence="8">The sequence shown here is derived from an EMBL/GenBank/DDBJ whole genome shotgun (WGS) entry which is preliminary data.</text>
</comment>